<dbReference type="InterPro" id="IPR006355">
    <property type="entry name" value="LHPP/HDHD2"/>
</dbReference>
<evidence type="ECO:0000313" key="11">
    <source>
        <dbReference type="EMBL" id="KAK7896427.1"/>
    </source>
</evidence>
<dbReference type="PANTHER" id="PTHR19288:SF46">
    <property type="entry name" value="HALOACID DEHALOGENASE-LIKE HYDROLASE DOMAIN-CONTAINING PROTEIN 2"/>
    <property type="match status" value="1"/>
</dbReference>
<dbReference type="InterPro" id="IPR043136">
    <property type="entry name" value="B30.2/SPRY_sf"/>
</dbReference>
<keyword evidence="6" id="KW-0460">Magnesium</keyword>
<evidence type="ECO:0000256" key="6">
    <source>
        <dbReference type="ARBA" id="ARBA00022842"/>
    </source>
</evidence>
<dbReference type="InterPro" id="IPR023214">
    <property type="entry name" value="HAD_sf"/>
</dbReference>
<dbReference type="Proteomes" id="UP001460270">
    <property type="component" value="Unassembled WGS sequence"/>
</dbReference>
<accession>A0AAW0NGI9</accession>
<dbReference type="GO" id="GO:0008270">
    <property type="term" value="F:zinc ion binding"/>
    <property type="evidence" value="ECO:0007669"/>
    <property type="project" value="UniProtKB-KW"/>
</dbReference>
<dbReference type="NCBIfam" id="TIGR01458">
    <property type="entry name" value="HAD-SF-IIA-hyp3"/>
    <property type="match status" value="1"/>
</dbReference>
<dbReference type="CDD" id="cd19769">
    <property type="entry name" value="Bbox2_TRIM16-like"/>
    <property type="match status" value="1"/>
</dbReference>
<dbReference type="Gene3D" id="2.60.120.920">
    <property type="match status" value="1"/>
</dbReference>
<evidence type="ECO:0000256" key="8">
    <source>
        <dbReference type="PROSITE-ProRule" id="PRU00024"/>
    </source>
</evidence>
<dbReference type="AlphaFoldDB" id="A0AAW0NGI9"/>
<dbReference type="EMBL" id="JBBPFD010000015">
    <property type="protein sequence ID" value="KAK7896427.1"/>
    <property type="molecule type" value="Genomic_DNA"/>
</dbReference>
<keyword evidence="3" id="KW-0479">Metal-binding</keyword>
<keyword evidence="5" id="KW-0862">Zinc</keyword>
<dbReference type="GO" id="GO:0005737">
    <property type="term" value="C:cytoplasm"/>
    <property type="evidence" value="ECO:0007669"/>
    <property type="project" value="TreeGrafter"/>
</dbReference>
<dbReference type="InterPro" id="IPR036412">
    <property type="entry name" value="HAD-like_sf"/>
</dbReference>
<comment type="cofactor">
    <cofactor evidence="1">
        <name>Mg(2+)</name>
        <dbReference type="ChEBI" id="CHEBI:18420"/>
    </cofactor>
</comment>
<dbReference type="PROSITE" id="PS50119">
    <property type="entry name" value="ZF_BBOX"/>
    <property type="match status" value="1"/>
</dbReference>
<dbReference type="SUPFAM" id="SSF49899">
    <property type="entry name" value="Concanavalin A-like lectins/glucanases"/>
    <property type="match status" value="1"/>
</dbReference>
<dbReference type="SFLD" id="SFLDG01139">
    <property type="entry name" value="C2.A:_Pyridoxal_Phosphate_Phos"/>
    <property type="match status" value="1"/>
</dbReference>
<proteinExistence type="inferred from homology"/>
<dbReference type="InterPro" id="IPR000315">
    <property type="entry name" value="Znf_B-box"/>
</dbReference>
<dbReference type="PRINTS" id="PR01407">
    <property type="entry name" value="BUTYPHLNCDUF"/>
</dbReference>
<evidence type="ECO:0000256" key="5">
    <source>
        <dbReference type="ARBA" id="ARBA00022833"/>
    </source>
</evidence>
<dbReference type="Gene3D" id="3.40.50.1000">
    <property type="entry name" value="HAD superfamily/HAD-like"/>
    <property type="match status" value="2"/>
</dbReference>
<dbReference type="SFLD" id="SFLDS00003">
    <property type="entry name" value="Haloacid_Dehalogenase"/>
    <property type="match status" value="1"/>
</dbReference>
<reference evidence="12" key="1">
    <citation type="submission" date="2024-04" db="EMBL/GenBank/DDBJ databases">
        <title>Salinicola lusitanus LLJ914,a marine bacterium isolated from the Okinawa Trough.</title>
        <authorList>
            <person name="Li J."/>
        </authorList>
    </citation>
    <scope>NUCLEOTIDE SEQUENCE [LARGE SCALE GENOMIC DNA]</scope>
</reference>
<name>A0AAW0NGI9_9GOBI</name>
<dbReference type="FunFam" id="3.40.50.1000:FF:000060">
    <property type="entry name" value="Haloacid dehalogenase-like hydrolase domain-containing protein 2"/>
    <property type="match status" value="1"/>
</dbReference>
<gene>
    <name evidence="11" type="ORF">WMY93_021752</name>
</gene>
<evidence type="ECO:0000256" key="3">
    <source>
        <dbReference type="ARBA" id="ARBA00022723"/>
    </source>
</evidence>
<dbReference type="PANTHER" id="PTHR19288">
    <property type="entry name" value="4-NITROPHENYLPHOSPHATASE-RELATED"/>
    <property type="match status" value="1"/>
</dbReference>
<feature type="domain" description="B box-type" evidence="9">
    <location>
        <begin position="64"/>
        <end position="104"/>
    </location>
</feature>
<dbReference type="InterPro" id="IPR001870">
    <property type="entry name" value="B30.2/SPRY"/>
</dbReference>
<sequence length="572" mass="63671">MLVCFLHMSKSKLCGVQCDVCSEPKLKALKSCLVCCPRSVRPTFSLISQSGLKRHQLMEPVENLEDRMCPTHQRLLELFCATDEKIVCTVCVPLEHKNHELLSLEEACEHKRSSLLHTQTQTQYMVEQRRQKIQEIQRSVELSDREHCPALTPPAGLKDWSSVRFELKTCEGSVARAMRELEKSISEELVHHTDVEKQLRDSPLRFDFGPCVLTKQSFSSGRFYFEVQVKGKTAWTLGVAKESVNRKGKIGLSPAHGLWCIVLINTVEYKACADPSVRLSPERAPQKVEKKKKTCKQEVKTSCSCWNVVGAGRMCSRRALKAVLIDLSGTLHVEDAAVPGAQEALRKLRQASVAVKFVTNTTKESKRNLLDRLTRLNFELQEQEVFTSLTAARSLLEQTQLRPLLLLDNSALEDFTGIDTSDPNAVVIGLAPDQFNYHNMNKAFRLILSGAPLIAVHKARYYQRKDGLALGPGPFVSGLEYATDCRATVVGKPEETFFKQALSDLGCSASEAVMIGDDARDDVGGAQNAGMLGILVKTGKYREGDELKISPAPHLTCDSFPHAVEHILQNLL</sequence>
<dbReference type="InterPro" id="IPR003879">
    <property type="entry name" value="Butyrophylin_SPRY"/>
</dbReference>
<dbReference type="GO" id="GO:0016791">
    <property type="term" value="F:phosphatase activity"/>
    <property type="evidence" value="ECO:0007669"/>
    <property type="project" value="InterPro"/>
</dbReference>
<dbReference type="InterPro" id="IPR003877">
    <property type="entry name" value="SPRY_dom"/>
</dbReference>
<evidence type="ECO:0000256" key="4">
    <source>
        <dbReference type="ARBA" id="ARBA00022771"/>
    </source>
</evidence>
<dbReference type="SUPFAM" id="SSF56784">
    <property type="entry name" value="HAD-like"/>
    <property type="match status" value="1"/>
</dbReference>
<comment type="similarity">
    <text evidence="2">Belongs to the HAD-like hydrolase superfamily.</text>
</comment>
<evidence type="ECO:0000313" key="12">
    <source>
        <dbReference type="Proteomes" id="UP001460270"/>
    </source>
</evidence>
<dbReference type="PROSITE" id="PS50188">
    <property type="entry name" value="B302_SPRY"/>
    <property type="match status" value="1"/>
</dbReference>
<dbReference type="CDD" id="cd07509">
    <property type="entry name" value="HAD_PPase"/>
    <property type="match status" value="1"/>
</dbReference>
<dbReference type="Gene3D" id="3.30.160.60">
    <property type="entry name" value="Classic Zinc Finger"/>
    <property type="match status" value="1"/>
</dbReference>
<evidence type="ECO:0000256" key="1">
    <source>
        <dbReference type="ARBA" id="ARBA00001946"/>
    </source>
</evidence>
<dbReference type="SUPFAM" id="SSF57845">
    <property type="entry name" value="B-box zinc-binding domain"/>
    <property type="match status" value="1"/>
</dbReference>
<dbReference type="NCBIfam" id="TIGR01460">
    <property type="entry name" value="HAD-SF-IIA"/>
    <property type="match status" value="1"/>
</dbReference>
<comment type="caution">
    <text evidence="11">The sequence shown here is derived from an EMBL/GenBank/DDBJ whole genome shotgun (WGS) entry which is preliminary data.</text>
</comment>
<dbReference type="Pfam" id="PF13242">
    <property type="entry name" value="Hydrolase_like"/>
    <property type="match status" value="1"/>
</dbReference>
<feature type="domain" description="B30.2/SPRY" evidence="10">
    <location>
        <begin position="150"/>
        <end position="362"/>
    </location>
</feature>
<evidence type="ECO:0000256" key="2">
    <source>
        <dbReference type="ARBA" id="ARBA00007958"/>
    </source>
</evidence>
<organism evidence="11 12">
    <name type="scientific">Mugilogobius chulae</name>
    <name type="common">yellowstripe goby</name>
    <dbReference type="NCBI Taxonomy" id="88201"/>
    <lineage>
        <taxon>Eukaryota</taxon>
        <taxon>Metazoa</taxon>
        <taxon>Chordata</taxon>
        <taxon>Craniata</taxon>
        <taxon>Vertebrata</taxon>
        <taxon>Euteleostomi</taxon>
        <taxon>Actinopterygii</taxon>
        <taxon>Neopterygii</taxon>
        <taxon>Teleostei</taxon>
        <taxon>Neoteleostei</taxon>
        <taxon>Acanthomorphata</taxon>
        <taxon>Gobiaria</taxon>
        <taxon>Gobiiformes</taxon>
        <taxon>Gobioidei</taxon>
        <taxon>Gobiidae</taxon>
        <taxon>Gobionellinae</taxon>
        <taxon>Mugilogobius</taxon>
    </lineage>
</organism>
<dbReference type="Pfam" id="PF00643">
    <property type="entry name" value="zf-B_box"/>
    <property type="match status" value="1"/>
</dbReference>
<dbReference type="Pfam" id="PF00622">
    <property type="entry name" value="SPRY"/>
    <property type="match status" value="1"/>
</dbReference>
<evidence type="ECO:0000259" key="9">
    <source>
        <dbReference type="PROSITE" id="PS50119"/>
    </source>
</evidence>
<evidence type="ECO:0000256" key="7">
    <source>
        <dbReference type="ARBA" id="ARBA00039666"/>
    </source>
</evidence>
<evidence type="ECO:0000259" key="10">
    <source>
        <dbReference type="PROSITE" id="PS50188"/>
    </source>
</evidence>
<dbReference type="InterPro" id="IPR006357">
    <property type="entry name" value="HAD-SF_hydro_IIA"/>
</dbReference>
<keyword evidence="4 8" id="KW-0863">Zinc-finger</keyword>
<dbReference type="InterPro" id="IPR013320">
    <property type="entry name" value="ConA-like_dom_sf"/>
</dbReference>
<dbReference type="SMART" id="SM00336">
    <property type="entry name" value="BBOX"/>
    <property type="match status" value="1"/>
</dbReference>
<keyword evidence="12" id="KW-1185">Reference proteome</keyword>
<dbReference type="Pfam" id="PF13344">
    <property type="entry name" value="Hydrolase_6"/>
    <property type="match status" value="1"/>
</dbReference>
<protein>
    <recommendedName>
        <fullName evidence="7">Haloacid dehalogenase-like hydrolase domain-containing protein 2</fullName>
    </recommendedName>
</protein>